<feature type="compositionally biased region" description="Acidic residues" evidence="2">
    <location>
        <begin position="66"/>
        <end position="76"/>
    </location>
</feature>
<dbReference type="Ensembl" id="ENSCMIT00000010243.1">
    <property type="protein sequence ID" value="ENSCMIP00000009975.1"/>
    <property type="gene ID" value="ENSCMIG00000005264.1"/>
</dbReference>
<reference evidence="4" key="2">
    <citation type="journal article" date="2007" name="PLoS Biol.">
        <title>Survey sequencing and comparative analysis of the elephant shark (Callorhinchus milii) genome.</title>
        <authorList>
            <person name="Venkatesh B."/>
            <person name="Kirkness E.F."/>
            <person name="Loh Y.H."/>
            <person name="Halpern A.L."/>
            <person name="Lee A.P."/>
            <person name="Johnson J."/>
            <person name="Dandona N."/>
            <person name="Viswanathan L.D."/>
            <person name="Tay A."/>
            <person name="Venter J.C."/>
            <person name="Strausberg R.L."/>
            <person name="Brenner S."/>
        </authorList>
    </citation>
    <scope>NUCLEOTIDE SEQUENCE [LARGE SCALE GENOMIC DNA]</scope>
</reference>
<reference evidence="4" key="1">
    <citation type="journal article" date="2006" name="Science">
        <title>Ancient noncoding elements conserved in the human genome.</title>
        <authorList>
            <person name="Venkatesh B."/>
            <person name="Kirkness E.F."/>
            <person name="Loh Y.H."/>
            <person name="Halpern A.L."/>
            <person name="Lee A.P."/>
            <person name="Johnson J."/>
            <person name="Dandona N."/>
            <person name="Viswanathan L.D."/>
            <person name="Tay A."/>
            <person name="Venter J.C."/>
            <person name="Strausberg R.L."/>
            <person name="Brenner S."/>
        </authorList>
    </citation>
    <scope>NUCLEOTIDE SEQUENCE [LARGE SCALE GENOMIC DNA]</scope>
</reference>
<reference evidence="3" key="5">
    <citation type="submission" date="2025-09" db="UniProtKB">
        <authorList>
            <consortium name="Ensembl"/>
        </authorList>
    </citation>
    <scope>IDENTIFICATION</scope>
</reference>
<dbReference type="STRING" id="7868.ENSCMIP00000009975"/>
<dbReference type="GeneTree" id="ENSGT00390000002226"/>
<dbReference type="AlphaFoldDB" id="A0A4W3H3Q8"/>
<feature type="coiled-coil region" evidence="1">
    <location>
        <begin position="76"/>
        <end position="173"/>
    </location>
</feature>
<keyword evidence="1" id="KW-0175">Coiled coil</keyword>
<proteinExistence type="predicted"/>
<accession>A0A4W3H3Q8</accession>
<sequence length="242" mass="26723">RSFTVSLTLSGGCDSDLSPVIDFVQGARDVFRLQLDEATSGPGSITLSSGDVSTRGQTAEPVEQVTEGDEGEEDELESVKREWSNAVTEVKKLKEELSESERSRSQLSEELHRVTQEAKSAVEECRALRGRIHVAEAAQRQARGMEMDYEEVIHLLEAEITELKAQLSEQHGQSKARRRYRGDARSACPLLFPLHVHSRLPKVGQDPPFVLAAISHQTNQETSCDSSNACLTEAIRLPTNPL</sequence>
<feature type="compositionally biased region" description="Polar residues" evidence="2">
    <location>
        <begin position="41"/>
        <end position="57"/>
    </location>
</feature>
<keyword evidence="4" id="KW-1185">Reference proteome</keyword>
<evidence type="ECO:0000313" key="3">
    <source>
        <dbReference type="Ensembl" id="ENSCMIP00000009975.1"/>
    </source>
</evidence>
<protein>
    <submittedName>
        <fullName evidence="3">Syntaxin-binding protein 4-like</fullName>
    </submittedName>
</protein>
<evidence type="ECO:0000256" key="1">
    <source>
        <dbReference type="SAM" id="Coils"/>
    </source>
</evidence>
<dbReference type="Proteomes" id="UP000314986">
    <property type="component" value="Unassembled WGS sequence"/>
</dbReference>
<dbReference type="InParanoid" id="A0A4W3H3Q8"/>
<reference evidence="4" key="3">
    <citation type="journal article" date="2014" name="Nature">
        <title>Elephant shark genome provides unique insights into gnathostome evolution.</title>
        <authorList>
            <consortium name="International Elephant Shark Genome Sequencing Consortium"/>
            <person name="Venkatesh B."/>
            <person name="Lee A.P."/>
            <person name="Ravi V."/>
            <person name="Maurya A.K."/>
            <person name="Lian M.M."/>
            <person name="Swann J.B."/>
            <person name="Ohta Y."/>
            <person name="Flajnik M.F."/>
            <person name="Sutoh Y."/>
            <person name="Kasahara M."/>
            <person name="Hoon S."/>
            <person name="Gangu V."/>
            <person name="Roy S.W."/>
            <person name="Irimia M."/>
            <person name="Korzh V."/>
            <person name="Kondrychyn I."/>
            <person name="Lim Z.W."/>
            <person name="Tay B.H."/>
            <person name="Tohari S."/>
            <person name="Kong K.W."/>
            <person name="Ho S."/>
            <person name="Lorente-Galdos B."/>
            <person name="Quilez J."/>
            <person name="Marques-Bonet T."/>
            <person name="Raney B.J."/>
            <person name="Ingham P.W."/>
            <person name="Tay A."/>
            <person name="Hillier L.W."/>
            <person name="Minx P."/>
            <person name="Boehm T."/>
            <person name="Wilson R.K."/>
            <person name="Brenner S."/>
            <person name="Warren W.C."/>
        </authorList>
    </citation>
    <scope>NUCLEOTIDE SEQUENCE [LARGE SCALE GENOMIC DNA]</scope>
</reference>
<evidence type="ECO:0000313" key="4">
    <source>
        <dbReference type="Proteomes" id="UP000314986"/>
    </source>
</evidence>
<evidence type="ECO:0000256" key="2">
    <source>
        <dbReference type="SAM" id="MobiDB-lite"/>
    </source>
</evidence>
<organism evidence="3 4">
    <name type="scientific">Callorhinchus milii</name>
    <name type="common">Ghost shark</name>
    <dbReference type="NCBI Taxonomy" id="7868"/>
    <lineage>
        <taxon>Eukaryota</taxon>
        <taxon>Metazoa</taxon>
        <taxon>Chordata</taxon>
        <taxon>Craniata</taxon>
        <taxon>Vertebrata</taxon>
        <taxon>Chondrichthyes</taxon>
        <taxon>Holocephali</taxon>
        <taxon>Chimaeriformes</taxon>
        <taxon>Callorhinchidae</taxon>
        <taxon>Callorhinchus</taxon>
    </lineage>
</organism>
<feature type="region of interest" description="Disordered" evidence="2">
    <location>
        <begin position="39"/>
        <end position="76"/>
    </location>
</feature>
<name>A0A4W3H3Q8_CALMI</name>
<reference evidence="3" key="4">
    <citation type="submission" date="2025-08" db="UniProtKB">
        <authorList>
            <consortium name="Ensembl"/>
        </authorList>
    </citation>
    <scope>IDENTIFICATION</scope>
</reference>